<sequence length="221" mass="25645">MSNNITSLINFKAKFWFTDVLKISFPRLTPTKRSPKPPILMTDDSVKWMSTIVEKTYRFDTEYLLIAHTYIKLSDFKILTSSDVLDVLTLSNSAVFDSDGNDIPIDILLQRIPNVTSVNYHRPSNCPREIITNSTMINLTNQNSLRYFNIKDFALSPTFDIQLICTFIKKNAAKKLDSSKASFFFNLIYHSWEQKNQFTQAIKEMLQEWTSKETKPNVYIT</sequence>
<name>A0A914NZ26_9BILA</name>
<dbReference type="Proteomes" id="UP000887578">
    <property type="component" value="Unplaced"/>
</dbReference>
<proteinExistence type="predicted"/>
<reference evidence="2" key="1">
    <citation type="submission" date="2022-11" db="UniProtKB">
        <authorList>
            <consortium name="WormBaseParasite"/>
        </authorList>
    </citation>
    <scope>IDENTIFICATION</scope>
</reference>
<dbReference type="WBParaSite" id="PDA_v2.g10724.t1">
    <property type="protein sequence ID" value="PDA_v2.g10724.t1"/>
    <property type="gene ID" value="PDA_v2.g10724"/>
</dbReference>
<dbReference type="AlphaFoldDB" id="A0A914NZ26"/>
<evidence type="ECO:0000313" key="1">
    <source>
        <dbReference type="Proteomes" id="UP000887578"/>
    </source>
</evidence>
<keyword evidence="1" id="KW-1185">Reference proteome</keyword>
<organism evidence="1 2">
    <name type="scientific">Panagrolaimus davidi</name>
    <dbReference type="NCBI Taxonomy" id="227884"/>
    <lineage>
        <taxon>Eukaryota</taxon>
        <taxon>Metazoa</taxon>
        <taxon>Ecdysozoa</taxon>
        <taxon>Nematoda</taxon>
        <taxon>Chromadorea</taxon>
        <taxon>Rhabditida</taxon>
        <taxon>Tylenchina</taxon>
        <taxon>Panagrolaimomorpha</taxon>
        <taxon>Panagrolaimoidea</taxon>
        <taxon>Panagrolaimidae</taxon>
        <taxon>Panagrolaimus</taxon>
    </lineage>
</organism>
<evidence type="ECO:0000313" key="2">
    <source>
        <dbReference type="WBParaSite" id="PDA_v2.g10724.t1"/>
    </source>
</evidence>
<protein>
    <submittedName>
        <fullName evidence="2">Uncharacterized protein</fullName>
    </submittedName>
</protein>
<accession>A0A914NZ26</accession>